<reference evidence="1" key="1">
    <citation type="submission" date="2020-04" db="EMBL/GenBank/DDBJ databases">
        <authorList>
            <person name="Alioto T."/>
            <person name="Alioto T."/>
            <person name="Gomez Garrido J."/>
        </authorList>
    </citation>
    <scope>NUCLEOTIDE SEQUENCE</scope>
    <source>
        <strain evidence="1">A484AB</strain>
    </source>
</reference>
<dbReference type="AlphaFoldDB" id="A0A7D9JRY0"/>
<dbReference type="Pfam" id="PF17921">
    <property type="entry name" value="Integrase_H2C2"/>
    <property type="match status" value="1"/>
</dbReference>
<evidence type="ECO:0000313" key="2">
    <source>
        <dbReference type="Proteomes" id="UP001152795"/>
    </source>
</evidence>
<accession>A0A7D9JRY0</accession>
<protein>
    <submittedName>
        <fullName evidence="1">Uncharacterized protein</fullName>
    </submittedName>
</protein>
<name>A0A7D9JRY0_PARCT</name>
<sequence>MRGKMLERIHESHMGIEKSKRRARDIMFWPRMNEQIEAVVSKCQTCQEYQMSNPKEPMVQGTIPSRPWEMVATDLFQWEQNNYLVVADYYSRYIE</sequence>
<dbReference type="InterPro" id="IPR050951">
    <property type="entry name" value="Retrovirus_Pol_polyprotein"/>
</dbReference>
<gene>
    <name evidence="1" type="ORF">PACLA_8A066111</name>
</gene>
<dbReference type="EMBL" id="CACRXK020020222">
    <property type="protein sequence ID" value="CAB4034557.1"/>
    <property type="molecule type" value="Genomic_DNA"/>
</dbReference>
<evidence type="ECO:0000313" key="1">
    <source>
        <dbReference type="EMBL" id="CAB4034557.1"/>
    </source>
</evidence>
<keyword evidence="2" id="KW-1185">Reference proteome</keyword>
<organism evidence="1 2">
    <name type="scientific">Paramuricea clavata</name>
    <name type="common">Red gorgonian</name>
    <name type="synonym">Violescent sea-whip</name>
    <dbReference type="NCBI Taxonomy" id="317549"/>
    <lineage>
        <taxon>Eukaryota</taxon>
        <taxon>Metazoa</taxon>
        <taxon>Cnidaria</taxon>
        <taxon>Anthozoa</taxon>
        <taxon>Octocorallia</taxon>
        <taxon>Malacalcyonacea</taxon>
        <taxon>Plexauridae</taxon>
        <taxon>Paramuricea</taxon>
    </lineage>
</organism>
<dbReference type="PANTHER" id="PTHR37984">
    <property type="entry name" value="PROTEIN CBG26694"/>
    <property type="match status" value="1"/>
</dbReference>
<comment type="caution">
    <text evidence="1">The sequence shown here is derived from an EMBL/GenBank/DDBJ whole genome shotgun (WGS) entry which is preliminary data.</text>
</comment>
<feature type="non-terminal residue" evidence="1">
    <location>
        <position position="95"/>
    </location>
</feature>
<dbReference type="InterPro" id="IPR041588">
    <property type="entry name" value="Integrase_H2C2"/>
</dbReference>
<dbReference type="PANTHER" id="PTHR37984:SF7">
    <property type="entry name" value="INTEGRASE CATALYTIC DOMAIN-CONTAINING PROTEIN"/>
    <property type="match status" value="1"/>
</dbReference>
<proteinExistence type="predicted"/>
<dbReference type="Proteomes" id="UP001152795">
    <property type="component" value="Unassembled WGS sequence"/>
</dbReference>
<dbReference type="OrthoDB" id="5968803at2759"/>
<dbReference type="Gene3D" id="1.10.340.70">
    <property type="match status" value="1"/>
</dbReference>